<feature type="signal peptide" evidence="1">
    <location>
        <begin position="1"/>
        <end position="26"/>
    </location>
</feature>
<dbReference type="Proteomes" id="UP000006755">
    <property type="component" value="Unassembled WGS sequence"/>
</dbReference>
<dbReference type="STRING" id="745411.B3C1_09947"/>
<dbReference type="AlphaFoldDB" id="K2ITZ7"/>
<gene>
    <name evidence="2" type="ORF">B3C1_09947</name>
</gene>
<dbReference type="PROSITE" id="PS51257">
    <property type="entry name" value="PROKAR_LIPOPROTEIN"/>
    <property type="match status" value="1"/>
</dbReference>
<protein>
    <recommendedName>
        <fullName evidence="4">Lipoprotein</fullName>
    </recommendedName>
</protein>
<dbReference type="RefSeq" id="WP_008484587.1">
    <property type="nucleotide sequence ID" value="NZ_AMRI01000012.1"/>
</dbReference>
<dbReference type="OrthoDB" id="6401457at2"/>
<reference evidence="2 3" key="1">
    <citation type="journal article" date="2012" name="J. Bacteriol.">
        <title>Genome Sequence of Gallaecimonas xiamenensis Type Strain 3-C-1.</title>
        <authorList>
            <person name="Lai Q."/>
            <person name="Wang L."/>
            <person name="Wang W."/>
            <person name="Shao Z."/>
        </authorList>
    </citation>
    <scope>NUCLEOTIDE SEQUENCE [LARGE SCALE GENOMIC DNA]</scope>
    <source>
        <strain evidence="2 3">3-C-1</strain>
    </source>
</reference>
<organism evidence="2 3">
    <name type="scientific">Gallaecimonas xiamenensis 3-C-1</name>
    <dbReference type="NCBI Taxonomy" id="745411"/>
    <lineage>
        <taxon>Bacteria</taxon>
        <taxon>Pseudomonadati</taxon>
        <taxon>Pseudomonadota</taxon>
        <taxon>Gammaproteobacteria</taxon>
        <taxon>Enterobacterales</taxon>
        <taxon>Gallaecimonadaceae</taxon>
        <taxon>Gallaecimonas</taxon>
    </lineage>
</organism>
<evidence type="ECO:0000256" key="1">
    <source>
        <dbReference type="SAM" id="SignalP"/>
    </source>
</evidence>
<evidence type="ECO:0000313" key="2">
    <source>
        <dbReference type="EMBL" id="EKE73711.1"/>
    </source>
</evidence>
<evidence type="ECO:0008006" key="4">
    <source>
        <dbReference type="Google" id="ProtNLM"/>
    </source>
</evidence>
<name>K2ITZ7_9GAMM</name>
<feature type="chain" id="PRO_5003858638" description="Lipoprotein" evidence="1">
    <location>
        <begin position="27"/>
        <end position="320"/>
    </location>
</feature>
<accession>K2ITZ7</accession>
<evidence type="ECO:0000313" key="3">
    <source>
        <dbReference type="Proteomes" id="UP000006755"/>
    </source>
</evidence>
<comment type="caution">
    <text evidence="2">The sequence shown here is derived from an EMBL/GenBank/DDBJ whole genome shotgun (WGS) entry which is preliminary data.</text>
</comment>
<keyword evidence="3" id="KW-1185">Reference proteome</keyword>
<dbReference type="EMBL" id="AMRI01000012">
    <property type="protein sequence ID" value="EKE73711.1"/>
    <property type="molecule type" value="Genomic_DNA"/>
</dbReference>
<proteinExistence type="predicted"/>
<sequence length="320" mass="36707">MKNKILCLLTCLLLLGCQSTKRQALAPEHNATLDNSVIIQDQGAILLGARFDADISQSEAIQTLGPVQAELQRFMFQTSFKHKLRKAFWDHEQLHNNRIIEVDNSGELDNLFAIRGVDGRNVLKVIPSYSLSSDRRHLQVSLLAEYYAPPRKNLYGKEERQQLLYRNSFYYQSPALAFEPRLNRNASELAAERQAIEQKYYALLDRTTDGYNRLQLVKEKERELKAVDSRQDQADISRQYADFLLGQQDWLIAQANQGMSEVIEMMLYDLDAPALPDMNEDSRFPAAPGRHWQRLGKREGRNLVSTAQGESFDWGELAQD</sequence>
<keyword evidence="1" id="KW-0732">Signal</keyword>